<evidence type="ECO:0000313" key="5">
    <source>
        <dbReference type="EMBL" id="GFQ04682.1"/>
    </source>
</evidence>
<keyword evidence="6" id="KW-1185">Reference proteome</keyword>
<dbReference type="InterPro" id="IPR008972">
    <property type="entry name" value="Cupredoxin"/>
</dbReference>
<sequence>MWSPLVVMIMVSMAVVFQCDVAGGINLKWPPPPRKAVTHTVGGSNGWGWSTSSSLAEWVKGKAFNLGDTLHFMYSSSSGHNVNRVNETEYNNCKTKGDNLWTSGSDYIKLNQTGWQYFICNYPGACGFGDTGMKIKVYVN</sequence>
<proteinExistence type="predicted"/>
<dbReference type="EMBL" id="BMAC01000967">
    <property type="protein sequence ID" value="GFQ04682.1"/>
    <property type="molecule type" value="Genomic_DNA"/>
</dbReference>
<dbReference type="PANTHER" id="PTHR33021:SF9">
    <property type="entry name" value="PUTATIVE, EXPRESSED-RELATED"/>
    <property type="match status" value="1"/>
</dbReference>
<dbReference type="SUPFAM" id="SSF49503">
    <property type="entry name" value="Cupredoxins"/>
    <property type="match status" value="1"/>
</dbReference>
<accession>A0A830DEK4</accession>
<evidence type="ECO:0000256" key="3">
    <source>
        <dbReference type="SAM" id="SignalP"/>
    </source>
</evidence>
<evidence type="ECO:0000259" key="4">
    <source>
        <dbReference type="PROSITE" id="PS51485"/>
    </source>
</evidence>
<dbReference type="GO" id="GO:0005886">
    <property type="term" value="C:plasma membrane"/>
    <property type="evidence" value="ECO:0007669"/>
    <property type="project" value="TreeGrafter"/>
</dbReference>
<dbReference type="InterPro" id="IPR039391">
    <property type="entry name" value="Phytocyanin-like"/>
</dbReference>
<evidence type="ECO:0000313" key="6">
    <source>
        <dbReference type="Proteomes" id="UP000653305"/>
    </source>
</evidence>
<dbReference type="OrthoDB" id="2012289at2759"/>
<dbReference type="Proteomes" id="UP000653305">
    <property type="component" value="Unassembled WGS sequence"/>
</dbReference>
<feature type="signal peptide" evidence="3">
    <location>
        <begin position="1"/>
        <end position="24"/>
    </location>
</feature>
<gene>
    <name evidence="5" type="ORF">PHJA_002612200</name>
</gene>
<name>A0A830DEK4_9LAMI</name>
<feature type="domain" description="Phytocyanin" evidence="4">
    <location>
        <begin position="37"/>
        <end position="140"/>
    </location>
</feature>
<organism evidence="5 6">
    <name type="scientific">Phtheirospermum japonicum</name>
    <dbReference type="NCBI Taxonomy" id="374723"/>
    <lineage>
        <taxon>Eukaryota</taxon>
        <taxon>Viridiplantae</taxon>
        <taxon>Streptophyta</taxon>
        <taxon>Embryophyta</taxon>
        <taxon>Tracheophyta</taxon>
        <taxon>Spermatophyta</taxon>
        <taxon>Magnoliopsida</taxon>
        <taxon>eudicotyledons</taxon>
        <taxon>Gunneridae</taxon>
        <taxon>Pentapetalae</taxon>
        <taxon>asterids</taxon>
        <taxon>lamiids</taxon>
        <taxon>Lamiales</taxon>
        <taxon>Orobanchaceae</taxon>
        <taxon>Orobanchaceae incertae sedis</taxon>
        <taxon>Phtheirospermum</taxon>
    </lineage>
</organism>
<dbReference type="Gene3D" id="2.60.40.420">
    <property type="entry name" value="Cupredoxins - blue copper proteins"/>
    <property type="match status" value="1"/>
</dbReference>
<keyword evidence="2" id="KW-0325">Glycoprotein</keyword>
<reference evidence="5" key="1">
    <citation type="submission" date="2020-07" db="EMBL/GenBank/DDBJ databases">
        <title>Ethylene signaling mediates host invasion by parasitic plants.</title>
        <authorList>
            <person name="Yoshida S."/>
        </authorList>
    </citation>
    <scope>NUCLEOTIDE SEQUENCE</scope>
    <source>
        <strain evidence="5">Okayama</strain>
    </source>
</reference>
<feature type="chain" id="PRO_5032531462" evidence="3">
    <location>
        <begin position="25"/>
        <end position="140"/>
    </location>
</feature>
<keyword evidence="3" id="KW-0732">Signal</keyword>
<evidence type="ECO:0000256" key="1">
    <source>
        <dbReference type="ARBA" id="ARBA00023157"/>
    </source>
</evidence>
<dbReference type="PROSITE" id="PS51485">
    <property type="entry name" value="PHYTOCYANIN"/>
    <property type="match status" value="1"/>
</dbReference>
<dbReference type="GO" id="GO:0009055">
    <property type="term" value="F:electron transfer activity"/>
    <property type="evidence" value="ECO:0007669"/>
    <property type="project" value="InterPro"/>
</dbReference>
<protein>
    <submittedName>
        <fullName evidence="5">Basic blue protein</fullName>
    </submittedName>
</protein>
<dbReference type="PANTHER" id="PTHR33021">
    <property type="entry name" value="BLUE COPPER PROTEIN"/>
    <property type="match status" value="1"/>
</dbReference>
<dbReference type="CDD" id="cd04216">
    <property type="entry name" value="Phytocyanin"/>
    <property type="match status" value="1"/>
</dbReference>
<dbReference type="FunFam" id="2.60.40.420:FF:000034">
    <property type="entry name" value="Cupredoxin superfamily protein"/>
    <property type="match status" value="1"/>
</dbReference>
<dbReference type="Pfam" id="PF02298">
    <property type="entry name" value="Cu_bind_like"/>
    <property type="match status" value="1"/>
</dbReference>
<dbReference type="InterPro" id="IPR003245">
    <property type="entry name" value="Phytocyanin_dom"/>
</dbReference>
<comment type="caution">
    <text evidence="5">The sequence shown here is derived from an EMBL/GenBank/DDBJ whole genome shotgun (WGS) entry which is preliminary data.</text>
</comment>
<evidence type="ECO:0000256" key="2">
    <source>
        <dbReference type="ARBA" id="ARBA00023180"/>
    </source>
</evidence>
<dbReference type="AlphaFoldDB" id="A0A830DEK4"/>
<keyword evidence="1" id="KW-1015">Disulfide bond</keyword>